<name>A0ACB8P6E5_CITSI</name>
<evidence type="ECO:0000313" key="2">
    <source>
        <dbReference type="Proteomes" id="UP000829398"/>
    </source>
</evidence>
<reference evidence="2" key="1">
    <citation type="journal article" date="2023" name="Hortic. Res.">
        <title>A chromosome-level phased genome enabling allele-level studies in sweet orange: a case study on citrus Huanglongbing tolerance.</title>
        <authorList>
            <person name="Wu B."/>
            <person name="Yu Q."/>
            <person name="Deng Z."/>
            <person name="Duan Y."/>
            <person name="Luo F."/>
            <person name="Gmitter F. Jr."/>
        </authorList>
    </citation>
    <scope>NUCLEOTIDE SEQUENCE [LARGE SCALE GENOMIC DNA]</scope>
    <source>
        <strain evidence="2">cv. Valencia</strain>
    </source>
</reference>
<dbReference type="Proteomes" id="UP000829398">
    <property type="component" value="Chromosome 1"/>
</dbReference>
<gene>
    <name evidence="1" type="ORF">KPL71_002387</name>
</gene>
<protein>
    <submittedName>
        <fullName evidence="1">Glycosyltransferase</fullName>
    </submittedName>
</protein>
<sequence>MANNNFSCHSLFLLLSTFLLLTIILFYFSSFNQKDFTDIFTLSTSFNHEQKTSQITPRVNIPPSNSTKNIKKKSNLARIEADLVRARAAIREAIRTRKYSSDKNGSFIPRGSIYRNAYAFHQSHVEMLKRFKIWAYREGELPIVHVGPTKHIYAIEGHFIDEMESGLSPFMARHPDEAHAFFVPISVTYIVEYVYRPITDYHRDRLVRIFNDYLRVVADKYPYWNRSAGADHFMVSCHDWAPQISHDNPEIYKNFIRVLCNANTSEGFNPIRDVPLPEFNLPPGYLTPTRIRKRTAQGASVFAFFAGGAHGDVRQLLFQHWKDKDDEIQVQDYLPKGQDYMKMMRRSKFCLCPSGFEVASPRLVEAIYVGCVPVIISDHYALPFSDVLDWSQFSIQIPVDKILEIKTILKGVSDDKYLELQMNVVQVQRHFVLNRPAKPFDALHMVLHSVWLRRLNVRMPI</sequence>
<proteinExistence type="predicted"/>
<organism evidence="1 2">
    <name type="scientific">Citrus sinensis</name>
    <name type="common">Sweet orange</name>
    <name type="synonym">Citrus aurantium var. sinensis</name>
    <dbReference type="NCBI Taxonomy" id="2711"/>
    <lineage>
        <taxon>Eukaryota</taxon>
        <taxon>Viridiplantae</taxon>
        <taxon>Streptophyta</taxon>
        <taxon>Embryophyta</taxon>
        <taxon>Tracheophyta</taxon>
        <taxon>Spermatophyta</taxon>
        <taxon>Magnoliopsida</taxon>
        <taxon>eudicotyledons</taxon>
        <taxon>Gunneridae</taxon>
        <taxon>Pentapetalae</taxon>
        <taxon>rosids</taxon>
        <taxon>malvids</taxon>
        <taxon>Sapindales</taxon>
        <taxon>Rutaceae</taxon>
        <taxon>Aurantioideae</taxon>
        <taxon>Citrus</taxon>
    </lineage>
</organism>
<comment type="caution">
    <text evidence="1">The sequence shown here is derived from an EMBL/GenBank/DDBJ whole genome shotgun (WGS) entry which is preliminary data.</text>
</comment>
<keyword evidence="2" id="KW-1185">Reference proteome</keyword>
<accession>A0ACB8P6E5</accession>
<evidence type="ECO:0000313" key="1">
    <source>
        <dbReference type="EMBL" id="KAH9805310.1"/>
    </source>
</evidence>
<dbReference type="EMBL" id="CM039170">
    <property type="protein sequence ID" value="KAH9805310.1"/>
    <property type="molecule type" value="Genomic_DNA"/>
</dbReference>